<dbReference type="InterPro" id="IPR050553">
    <property type="entry name" value="Thioredoxin_ResA/DsbE_sf"/>
</dbReference>
<proteinExistence type="predicted"/>
<keyword evidence="5" id="KW-0472">Membrane</keyword>
<keyword evidence="3" id="KW-1015">Disulfide bond</keyword>
<name>A0A418VEW5_9DEIO</name>
<dbReference type="InterPro" id="IPR013766">
    <property type="entry name" value="Thioredoxin_domain"/>
</dbReference>
<dbReference type="AlphaFoldDB" id="A0A418VEW5"/>
<protein>
    <submittedName>
        <fullName evidence="7">TlpA family protein disulfide reductase</fullName>
    </submittedName>
</protein>
<gene>
    <name evidence="7" type="ORF">D3875_03695</name>
</gene>
<keyword evidence="8" id="KW-1185">Reference proteome</keyword>
<keyword evidence="5" id="KW-1133">Transmembrane helix</keyword>
<dbReference type="Pfam" id="PF00578">
    <property type="entry name" value="AhpC-TSA"/>
    <property type="match status" value="1"/>
</dbReference>
<dbReference type="PROSITE" id="PS00194">
    <property type="entry name" value="THIOREDOXIN_1"/>
    <property type="match status" value="1"/>
</dbReference>
<dbReference type="Gene3D" id="3.40.30.10">
    <property type="entry name" value="Glutaredoxin"/>
    <property type="match status" value="1"/>
</dbReference>
<dbReference type="InterPro" id="IPR017937">
    <property type="entry name" value="Thioredoxin_CS"/>
</dbReference>
<evidence type="ECO:0000313" key="8">
    <source>
        <dbReference type="Proteomes" id="UP000286287"/>
    </source>
</evidence>
<evidence type="ECO:0000256" key="1">
    <source>
        <dbReference type="ARBA" id="ARBA00004196"/>
    </source>
</evidence>
<evidence type="ECO:0000256" key="5">
    <source>
        <dbReference type="SAM" id="Phobius"/>
    </source>
</evidence>
<comment type="caution">
    <text evidence="7">The sequence shown here is derived from an EMBL/GenBank/DDBJ whole genome shotgun (WGS) entry which is preliminary data.</text>
</comment>
<evidence type="ECO:0000259" key="6">
    <source>
        <dbReference type="PROSITE" id="PS51352"/>
    </source>
</evidence>
<keyword evidence="4" id="KW-0676">Redox-active center</keyword>
<feature type="transmembrane region" description="Helical" evidence="5">
    <location>
        <begin position="20"/>
        <end position="37"/>
    </location>
</feature>
<dbReference type="RefSeq" id="WP_119761263.1">
    <property type="nucleotide sequence ID" value="NZ_QYUJ01000009.1"/>
</dbReference>
<dbReference type="GO" id="GO:0017004">
    <property type="term" value="P:cytochrome complex assembly"/>
    <property type="evidence" value="ECO:0007669"/>
    <property type="project" value="UniProtKB-KW"/>
</dbReference>
<dbReference type="InterPro" id="IPR000866">
    <property type="entry name" value="AhpC/TSA"/>
</dbReference>
<dbReference type="GO" id="GO:0016491">
    <property type="term" value="F:oxidoreductase activity"/>
    <property type="evidence" value="ECO:0007669"/>
    <property type="project" value="InterPro"/>
</dbReference>
<evidence type="ECO:0000256" key="3">
    <source>
        <dbReference type="ARBA" id="ARBA00023157"/>
    </source>
</evidence>
<reference evidence="7 8" key="1">
    <citation type="submission" date="2018-09" db="EMBL/GenBank/DDBJ databases">
        <authorList>
            <person name="Zhu H."/>
        </authorList>
    </citation>
    <scope>NUCLEOTIDE SEQUENCE [LARGE SCALE GENOMIC DNA]</scope>
    <source>
        <strain evidence="7 8">K2S05-167</strain>
    </source>
</reference>
<keyword evidence="5" id="KW-0812">Transmembrane</keyword>
<evidence type="ECO:0000256" key="2">
    <source>
        <dbReference type="ARBA" id="ARBA00022748"/>
    </source>
</evidence>
<feature type="domain" description="Thioredoxin" evidence="6">
    <location>
        <begin position="48"/>
        <end position="186"/>
    </location>
</feature>
<dbReference type="PANTHER" id="PTHR42852">
    <property type="entry name" value="THIOL:DISULFIDE INTERCHANGE PROTEIN DSBE"/>
    <property type="match status" value="1"/>
</dbReference>
<dbReference type="PROSITE" id="PS51352">
    <property type="entry name" value="THIOREDOXIN_2"/>
    <property type="match status" value="1"/>
</dbReference>
<dbReference type="EMBL" id="QYUJ01000009">
    <property type="protein sequence ID" value="RJF74652.1"/>
    <property type="molecule type" value="Genomic_DNA"/>
</dbReference>
<sequence length="189" mass="20902">MTETNLNQKAKPRLSAARFLPPLLAALLVALLAYGLMRPSPDARLGSVLVDKPAPEFSLISLDEQTVTLASLKGQPVVVNFWASWCVPCRQEAPLLRELNDRPTRGNPVLLGILFQDRDKAARAFIQEYRLKYPTLRDPKLATAIDYGVAGVPETFFIDAEGIIKHVDKGGLTRERLNEGLKKIGVPEM</sequence>
<accession>A0A418VEW5</accession>
<dbReference type="Proteomes" id="UP000286287">
    <property type="component" value="Unassembled WGS sequence"/>
</dbReference>
<dbReference type="GO" id="GO:0016209">
    <property type="term" value="F:antioxidant activity"/>
    <property type="evidence" value="ECO:0007669"/>
    <property type="project" value="InterPro"/>
</dbReference>
<evidence type="ECO:0000313" key="7">
    <source>
        <dbReference type="EMBL" id="RJF74652.1"/>
    </source>
</evidence>
<dbReference type="OrthoDB" id="25753at2"/>
<dbReference type="CDD" id="cd02966">
    <property type="entry name" value="TlpA_like_family"/>
    <property type="match status" value="1"/>
</dbReference>
<organism evidence="7 8">
    <name type="scientific">Deinococcus cavernae</name>
    <dbReference type="NCBI Taxonomy" id="2320857"/>
    <lineage>
        <taxon>Bacteria</taxon>
        <taxon>Thermotogati</taxon>
        <taxon>Deinococcota</taxon>
        <taxon>Deinococci</taxon>
        <taxon>Deinococcales</taxon>
        <taxon>Deinococcaceae</taxon>
        <taxon>Deinococcus</taxon>
    </lineage>
</organism>
<keyword evidence="2" id="KW-0201">Cytochrome c-type biogenesis</keyword>
<evidence type="ECO:0000256" key="4">
    <source>
        <dbReference type="ARBA" id="ARBA00023284"/>
    </source>
</evidence>
<dbReference type="GO" id="GO:0030313">
    <property type="term" value="C:cell envelope"/>
    <property type="evidence" value="ECO:0007669"/>
    <property type="project" value="UniProtKB-SubCell"/>
</dbReference>
<comment type="subcellular location">
    <subcellularLocation>
        <location evidence="1">Cell envelope</location>
    </subcellularLocation>
</comment>
<dbReference type="InterPro" id="IPR036249">
    <property type="entry name" value="Thioredoxin-like_sf"/>
</dbReference>
<dbReference type="PANTHER" id="PTHR42852:SF6">
    <property type="entry name" value="THIOL:DISULFIDE INTERCHANGE PROTEIN DSBE"/>
    <property type="match status" value="1"/>
</dbReference>
<dbReference type="SUPFAM" id="SSF52833">
    <property type="entry name" value="Thioredoxin-like"/>
    <property type="match status" value="1"/>
</dbReference>